<evidence type="ECO:0000313" key="4">
    <source>
        <dbReference type="WBParaSite" id="DME_0000110801-mRNA-1"/>
    </source>
</evidence>
<dbReference type="SMART" id="SM00289">
    <property type="entry name" value="WR1"/>
    <property type="match status" value="1"/>
</dbReference>
<reference evidence="1 3" key="2">
    <citation type="submission" date="2018-11" db="EMBL/GenBank/DDBJ databases">
        <authorList>
            <consortium name="Pathogen Informatics"/>
        </authorList>
    </citation>
    <scope>NUCLEOTIDE SEQUENCE [LARGE SCALE GENOMIC DNA]</scope>
</reference>
<sequence length="98" mass="11102">MDKTRTYRMYDLCSTGEVPFLEEITGRARPCSSRVRCPIGYYCNINKICCGTPGTCPGNQKIAIDKAECLDITGFERMINQHGRSGVIKRCKDRDFNL</sequence>
<gene>
    <name evidence="1" type="ORF">DME_LOCUS5468</name>
</gene>
<evidence type="ECO:0000313" key="1">
    <source>
        <dbReference type="EMBL" id="VDN55495.1"/>
    </source>
</evidence>
<organism evidence="2 4">
    <name type="scientific">Dracunculus medinensis</name>
    <name type="common">Guinea worm</name>
    <dbReference type="NCBI Taxonomy" id="318479"/>
    <lineage>
        <taxon>Eukaryota</taxon>
        <taxon>Metazoa</taxon>
        <taxon>Ecdysozoa</taxon>
        <taxon>Nematoda</taxon>
        <taxon>Chromadorea</taxon>
        <taxon>Rhabditida</taxon>
        <taxon>Spirurina</taxon>
        <taxon>Dracunculoidea</taxon>
        <taxon>Dracunculidae</taxon>
        <taxon>Dracunculus</taxon>
    </lineage>
</organism>
<name>A0A0N4U322_DRAME</name>
<dbReference type="EMBL" id="UYYG01001152">
    <property type="protein sequence ID" value="VDN55495.1"/>
    <property type="molecule type" value="Genomic_DNA"/>
</dbReference>
<keyword evidence="3" id="KW-1185">Reference proteome</keyword>
<dbReference type="AlphaFoldDB" id="A0A0N4U322"/>
<dbReference type="Proteomes" id="UP000274756">
    <property type="component" value="Unassembled WGS sequence"/>
</dbReference>
<reference evidence="4" key="1">
    <citation type="submission" date="2017-02" db="UniProtKB">
        <authorList>
            <consortium name="WormBaseParasite"/>
        </authorList>
    </citation>
    <scope>IDENTIFICATION</scope>
</reference>
<dbReference type="InterPro" id="IPR006150">
    <property type="entry name" value="Cys_repeat_1"/>
</dbReference>
<dbReference type="Proteomes" id="UP000038040">
    <property type="component" value="Unplaced"/>
</dbReference>
<protein>
    <submittedName>
        <fullName evidence="4">CC domain-containing protein</fullName>
    </submittedName>
</protein>
<accession>A0A0N4U322</accession>
<evidence type="ECO:0000313" key="3">
    <source>
        <dbReference type="Proteomes" id="UP000274756"/>
    </source>
</evidence>
<proteinExistence type="predicted"/>
<evidence type="ECO:0000313" key="2">
    <source>
        <dbReference type="Proteomes" id="UP000038040"/>
    </source>
</evidence>
<dbReference type="OrthoDB" id="5776602at2759"/>
<dbReference type="WBParaSite" id="DME_0000110801-mRNA-1">
    <property type="protein sequence ID" value="DME_0000110801-mRNA-1"/>
    <property type="gene ID" value="DME_0000110801"/>
</dbReference>